<organism evidence="4 5">
    <name type="scientific">Priapulus caudatus</name>
    <name type="common">Priapulid worm</name>
    <dbReference type="NCBI Taxonomy" id="37621"/>
    <lineage>
        <taxon>Eukaryota</taxon>
        <taxon>Metazoa</taxon>
        <taxon>Ecdysozoa</taxon>
        <taxon>Scalidophora</taxon>
        <taxon>Priapulida</taxon>
        <taxon>Priapulimorpha</taxon>
        <taxon>Priapulimorphida</taxon>
        <taxon>Priapulidae</taxon>
        <taxon>Priapulus</taxon>
    </lineage>
</organism>
<sequence length="258" mass="28648">MAASIDTRYESSSDESLGSGEDSHTDDEDVSCDDTANKQKANDNVPESQEQNEELAEAHTHGMEKTGMADVMERILSRSAGAAQSAILSKAPSRDKKLKKTEEADSLSTAAKRDAEEPDSGVPSKAKRKEKAEWDDYGHVKPKVTDKEKEKNLARTATRGVVQLFNAVRQQQKRIEDEMKVAGSSIRKQDKVMKSLTKGRFLDMLKGGAEKERPTVQIKEDSNETKPAWNALREDFMLGAKMKDWDKDSGNDSDEQPI</sequence>
<dbReference type="PANTHER" id="PTHR13245">
    <property type="entry name" value="RRP15-LIKE PROTEIN"/>
    <property type="match status" value="1"/>
</dbReference>
<evidence type="ECO:0000313" key="5">
    <source>
        <dbReference type="RefSeq" id="XP_014676211.1"/>
    </source>
</evidence>
<name>A0ABM1EVJ0_PRICU</name>
<gene>
    <name evidence="5" type="primary">LOC106816168</name>
</gene>
<feature type="compositionally biased region" description="Basic and acidic residues" evidence="3">
    <location>
        <begin position="92"/>
        <end position="103"/>
    </location>
</feature>
<proteinExistence type="inferred from homology"/>
<dbReference type="GeneID" id="106816168"/>
<protein>
    <recommendedName>
        <fullName evidence="2">RRP15-like protein</fullName>
    </recommendedName>
</protein>
<evidence type="ECO:0000256" key="2">
    <source>
        <dbReference type="ARBA" id="ARBA00017475"/>
    </source>
</evidence>
<dbReference type="InterPro" id="IPR012459">
    <property type="entry name" value="Rrp15"/>
</dbReference>
<evidence type="ECO:0000256" key="3">
    <source>
        <dbReference type="SAM" id="MobiDB-lite"/>
    </source>
</evidence>
<evidence type="ECO:0000256" key="1">
    <source>
        <dbReference type="ARBA" id="ARBA00007462"/>
    </source>
</evidence>
<evidence type="ECO:0000313" key="4">
    <source>
        <dbReference type="Proteomes" id="UP000695022"/>
    </source>
</evidence>
<accession>A0ABM1EVJ0</accession>
<dbReference type="PANTHER" id="PTHR13245:SF14">
    <property type="entry name" value="RRP15-LIKE PROTEIN"/>
    <property type="match status" value="1"/>
</dbReference>
<dbReference type="RefSeq" id="XP_014676211.1">
    <property type="nucleotide sequence ID" value="XM_014820725.1"/>
</dbReference>
<comment type="similarity">
    <text evidence="1">Belongs to the RRP15 family.</text>
</comment>
<keyword evidence="4" id="KW-1185">Reference proteome</keyword>
<dbReference type="Pfam" id="PF07890">
    <property type="entry name" value="Rrp15p"/>
    <property type="match status" value="1"/>
</dbReference>
<feature type="region of interest" description="Disordered" evidence="3">
    <location>
        <begin position="1"/>
        <end position="152"/>
    </location>
</feature>
<dbReference type="Proteomes" id="UP000695022">
    <property type="component" value="Unplaced"/>
</dbReference>
<feature type="compositionally biased region" description="Basic and acidic residues" evidence="3">
    <location>
        <begin position="130"/>
        <end position="152"/>
    </location>
</feature>
<reference evidence="5" key="1">
    <citation type="submission" date="2025-08" db="UniProtKB">
        <authorList>
            <consortium name="RefSeq"/>
        </authorList>
    </citation>
    <scope>IDENTIFICATION</scope>
</reference>